<dbReference type="EMBL" id="JARBDR010000917">
    <property type="protein sequence ID" value="KAJ8302437.1"/>
    <property type="molecule type" value="Genomic_DNA"/>
</dbReference>
<evidence type="ECO:0000313" key="1">
    <source>
        <dbReference type="EMBL" id="KAJ8302437.1"/>
    </source>
</evidence>
<comment type="caution">
    <text evidence="1">The sequence shown here is derived from an EMBL/GenBank/DDBJ whole genome shotgun (WGS) entry which is preliminary data.</text>
</comment>
<proteinExistence type="predicted"/>
<protein>
    <submittedName>
        <fullName evidence="1">Uncharacterized protein</fullName>
    </submittedName>
</protein>
<reference evidence="1 2" key="1">
    <citation type="submission" date="2022-12" db="EMBL/GenBank/DDBJ databases">
        <title>Chromosome-level genome of Tegillarca granosa.</title>
        <authorList>
            <person name="Kim J."/>
        </authorList>
    </citation>
    <scope>NUCLEOTIDE SEQUENCE [LARGE SCALE GENOMIC DNA]</scope>
    <source>
        <strain evidence="1">Teg-2019</strain>
        <tissue evidence="1">Adductor muscle</tissue>
    </source>
</reference>
<dbReference type="Proteomes" id="UP001217089">
    <property type="component" value="Unassembled WGS sequence"/>
</dbReference>
<name>A0ABQ9EAT5_TEGGR</name>
<evidence type="ECO:0000313" key="2">
    <source>
        <dbReference type="Proteomes" id="UP001217089"/>
    </source>
</evidence>
<organism evidence="1 2">
    <name type="scientific">Tegillarca granosa</name>
    <name type="common">Malaysian cockle</name>
    <name type="synonym">Anadara granosa</name>
    <dbReference type="NCBI Taxonomy" id="220873"/>
    <lineage>
        <taxon>Eukaryota</taxon>
        <taxon>Metazoa</taxon>
        <taxon>Spiralia</taxon>
        <taxon>Lophotrochozoa</taxon>
        <taxon>Mollusca</taxon>
        <taxon>Bivalvia</taxon>
        <taxon>Autobranchia</taxon>
        <taxon>Pteriomorphia</taxon>
        <taxon>Arcoida</taxon>
        <taxon>Arcoidea</taxon>
        <taxon>Arcidae</taxon>
        <taxon>Tegillarca</taxon>
    </lineage>
</organism>
<accession>A0ABQ9EAT5</accession>
<keyword evidence="2" id="KW-1185">Reference proteome</keyword>
<sequence>MNPENTTAIPNTILISACETEISFLAKGSQVGVSWHVPDQIAVVPSHVNVTLIKRCQNKTNQPPNCNKEIYSALVDGLTRFHKFDSLNEVGLYYFWVQICFDEHCLYPRQSNGFVVESDSFDPKITECTIDNNLDCTELEVKWKVGNLDSIFYRWGIFKDNKAQNNLTEMFIFHPVKQQENYLVKTCIRLPVYIHSKLFACIQEFLISGLWKTVCKKVETVSHPNGFSTNIVYDVDMNSPDVIKLLKLLHSSYIGDEISTLHSNELDFAQPTISLGAMIIGRSGLNTSWFLMKTPRIPLSCYGESDCIDTNTTMEGFIKFKIPLVSDNVYYICAVSTMNSSVAKIQDDLNACSDGVIIDSSRPVAGDVEIKNKNGYITYGKEMIVSWIGFSDSLLYTDLGYGNGIKEYQYALVYPKALLSVKRKTGTYPKGRDIIPFTPVVYSTNIIIIRNLNLTGGFTYFVSIKGN</sequence>
<gene>
    <name evidence="1" type="ORF">KUTeg_018833</name>
</gene>